<dbReference type="EMBL" id="CP023344">
    <property type="protein sequence ID" value="ATC65694.1"/>
    <property type="molecule type" value="Genomic_DNA"/>
</dbReference>
<sequence>MPQPRVIFVNRFYWPEQPATAQLLADLAESLTSRGLPITIITSHPGEASIPSEETHHGVQIIRIGEKRLGQKNLLKRTADFARFLLGARRAVTRHAHPGDTLVAMTDPPLLGVALAGIAKRKNLRLIHWIQDIFPEVAIAVGHKFTALTRPSRDRAWRSASACVALGTDMAALLRERGVPDSQIHLCPNWAPEGLQPLPPDYPATATLRTHWALDGKLVIAYSGNLGRVHDFTSIIPLAESLRADTDIAFVFIGDGAQRASLEAAARERNLANIHFHPAQPRDQLAETLALGDIHLVTLRTGCERLVFPSKLYGIAAIGRPVLFIGPRDCEVARVIESNRFGHAFTSAPDDIPRLAAILRSLKSDPAQRLALGQASSAFCAREGRLHHATTRWHSLLSGNPLANTSPQPPL</sequence>
<dbReference type="Proteomes" id="UP000217265">
    <property type="component" value="Chromosome"/>
</dbReference>
<evidence type="ECO:0000313" key="3">
    <source>
        <dbReference type="EMBL" id="ATC65694.1"/>
    </source>
</evidence>
<proteinExistence type="predicted"/>
<name>A0A290QAY8_9BACT</name>
<dbReference type="SUPFAM" id="SSF53756">
    <property type="entry name" value="UDP-Glycosyltransferase/glycogen phosphorylase"/>
    <property type="match status" value="1"/>
</dbReference>
<keyword evidence="4" id="KW-1185">Reference proteome</keyword>
<dbReference type="AlphaFoldDB" id="A0A290QAY8"/>
<dbReference type="OrthoDB" id="9811902at2"/>
<dbReference type="KEGG" id="vbh:CMV30_18035"/>
<dbReference type="Gene3D" id="3.40.50.2000">
    <property type="entry name" value="Glycogen Phosphorylase B"/>
    <property type="match status" value="2"/>
</dbReference>
<evidence type="ECO:0000259" key="2">
    <source>
        <dbReference type="Pfam" id="PF13579"/>
    </source>
</evidence>
<feature type="domain" description="Glycosyltransferase subfamily 4-like N-terminal" evidence="2">
    <location>
        <begin position="24"/>
        <end position="190"/>
    </location>
</feature>
<dbReference type="CDD" id="cd03794">
    <property type="entry name" value="GT4_WbuB-like"/>
    <property type="match status" value="1"/>
</dbReference>
<evidence type="ECO:0000313" key="4">
    <source>
        <dbReference type="Proteomes" id="UP000217265"/>
    </source>
</evidence>
<evidence type="ECO:0000259" key="1">
    <source>
        <dbReference type="Pfam" id="PF00534"/>
    </source>
</evidence>
<dbReference type="InterPro" id="IPR028098">
    <property type="entry name" value="Glyco_trans_4-like_N"/>
</dbReference>
<dbReference type="PANTHER" id="PTHR12526">
    <property type="entry name" value="GLYCOSYLTRANSFERASE"/>
    <property type="match status" value="1"/>
</dbReference>
<dbReference type="PANTHER" id="PTHR12526:SF630">
    <property type="entry name" value="GLYCOSYLTRANSFERASE"/>
    <property type="match status" value="1"/>
</dbReference>
<feature type="domain" description="Glycosyl transferase family 1" evidence="1">
    <location>
        <begin position="215"/>
        <end position="375"/>
    </location>
</feature>
<dbReference type="RefSeq" id="WP_096057323.1">
    <property type="nucleotide sequence ID" value="NZ_CP023344.1"/>
</dbReference>
<protein>
    <recommendedName>
        <fullName evidence="5">Glycosyltransferase WbuB</fullName>
    </recommendedName>
</protein>
<dbReference type="GO" id="GO:0016757">
    <property type="term" value="F:glycosyltransferase activity"/>
    <property type="evidence" value="ECO:0007669"/>
    <property type="project" value="InterPro"/>
</dbReference>
<dbReference type="Pfam" id="PF00534">
    <property type="entry name" value="Glycos_transf_1"/>
    <property type="match status" value="1"/>
</dbReference>
<evidence type="ECO:0008006" key="5">
    <source>
        <dbReference type="Google" id="ProtNLM"/>
    </source>
</evidence>
<gene>
    <name evidence="3" type="ORF">CMV30_18035</name>
</gene>
<dbReference type="Pfam" id="PF13579">
    <property type="entry name" value="Glyco_trans_4_4"/>
    <property type="match status" value="1"/>
</dbReference>
<dbReference type="InterPro" id="IPR001296">
    <property type="entry name" value="Glyco_trans_1"/>
</dbReference>
<organism evidence="3 4">
    <name type="scientific">Nibricoccus aquaticus</name>
    <dbReference type="NCBI Taxonomy" id="2576891"/>
    <lineage>
        <taxon>Bacteria</taxon>
        <taxon>Pseudomonadati</taxon>
        <taxon>Verrucomicrobiota</taxon>
        <taxon>Opitutia</taxon>
        <taxon>Opitutales</taxon>
        <taxon>Opitutaceae</taxon>
        <taxon>Nibricoccus</taxon>
    </lineage>
</organism>
<accession>A0A290QAY8</accession>
<reference evidence="3 4" key="1">
    <citation type="submission" date="2017-09" db="EMBL/GenBank/DDBJ databases">
        <title>Complete genome sequence of Verrucomicrobial strain HZ-65, isolated from freshwater.</title>
        <authorList>
            <person name="Choi A."/>
        </authorList>
    </citation>
    <scope>NUCLEOTIDE SEQUENCE [LARGE SCALE GENOMIC DNA]</scope>
    <source>
        <strain evidence="3 4">HZ-65</strain>
    </source>
</reference>